<feature type="region of interest" description="Disordered" evidence="1">
    <location>
        <begin position="292"/>
        <end position="313"/>
    </location>
</feature>
<keyword evidence="3" id="KW-1185">Reference proteome</keyword>
<feature type="region of interest" description="Disordered" evidence="1">
    <location>
        <begin position="100"/>
        <end position="151"/>
    </location>
</feature>
<feature type="compositionally biased region" description="Polar residues" evidence="1">
    <location>
        <begin position="100"/>
        <end position="113"/>
    </location>
</feature>
<dbReference type="Proteomes" id="UP000799302">
    <property type="component" value="Unassembled WGS sequence"/>
</dbReference>
<protein>
    <submittedName>
        <fullName evidence="2">Uncharacterized protein</fullName>
    </submittedName>
</protein>
<feature type="region of interest" description="Disordered" evidence="1">
    <location>
        <begin position="187"/>
        <end position="211"/>
    </location>
</feature>
<evidence type="ECO:0000313" key="3">
    <source>
        <dbReference type="Proteomes" id="UP000799302"/>
    </source>
</evidence>
<evidence type="ECO:0000256" key="1">
    <source>
        <dbReference type="SAM" id="MobiDB-lite"/>
    </source>
</evidence>
<dbReference type="EMBL" id="MU004230">
    <property type="protein sequence ID" value="KAF2675112.1"/>
    <property type="molecule type" value="Genomic_DNA"/>
</dbReference>
<sequence>MGHKLERTSSKNRMALDYIAPTTELEPVILPTASNLPPLQLNPPKSTLQTLPSIAELDRCLIQDKQKSRTLESQRLLPTPINTSCFSSTGYPTPSNPYYHQLVGTTPSPTDAYSISTRSDSRSVSPGRRHQKYSRSRSPPTPRRTTREDRHAYDLEEQFAMAYMRIMSSTTNSRWSEVVEHCWPSLFPPGQKRRPSAPTPNGTGVPSTYTPRSASALQCRYYRVREGAKMGPVRKGRRAGAGNDELTGLRNMEVELVQAWLKSIGPAELAKNNLTPRANEQNEEYAERAREAYRRNDPFAKTLRSFPQLRQLP</sequence>
<dbReference type="AlphaFoldDB" id="A0A6A6US89"/>
<reference evidence="2" key="1">
    <citation type="journal article" date="2020" name="Stud. Mycol.">
        <title>101 Dothideomycetes genomes: a test case for predicting lifestyles and emergence of pathogens.</title>
        <authorList>
            <person name="Haridas S."/>
            <person name="Albert R."/>
            <person name="Binder M."/>
            <person name="Bloem J."/>
            <person name="Labutti K."/>
            <person name="Salamov A."/>
            <person name="Andreopoulos B."/>
            <person name="Baker S."/>
            <person name="Barry K."/>
            <person name="Bills G."/>
            <person name="Bluhm B."/>
            <person name="Cannon C."/>
            <person name="Castanera R."/>
            <person name="Culley D."/>
            <person name="Daum C."/>
            <person name="Ezra D."/>
            <person name="Gonzalez J."/>
            <person name="Henrissat B."/>
            <person name="Kuo A."/>
            <person name="Liang C."/>
            <person name="Lipzen A."/>
            <person name="Lutzoni F."/>
            <person name="Magnuson J."/>
            <person name="Mondo S."/>
            <person name="Nolan M."/>
            <person name="Ohm R."/>
            <person name="Pangilinan J."/>
            <person name="Park H.-J."/>
            <person name="Ramirez L."/>
            <person name="Alfaro M."/>
            <person name="Sun H."/>
            <person name="Tritt A."/>
            <person name="Yoshinaga Y."/>
            <person name="Zwiers L.-H."/>
            <person name="Turgeon B."/>
            <person name="Goodwin S."/>
            <person name="Spatafora J."/>
            <person name="Crous P."/>
            <person name="Grigoriev I."/>
        </authorList>
    </citation>
    <scope>NUCLEOTIDE SEQUENCE</scope>
    <source>
        <strain evidence="2">CBS 115976</strain>
    </source>
</reference>
<feature type="compositionally biased region" description="Polar residues" evidence="1">
    <location>
        <begin position="199"/>
        <end position="211"/>
    </location>
</feature>
<organism evidence="2 3">
    <name type="scientific">Microthyrium microscopicum</name>
    <dbReference type="NCBI Taxonomy" id="703497"/>
    <lineage>
        <taxon>Eukaryota</taxon>
        <taxon>Fungi</taxon>
        <taxon>Dikarya</taxon>
        <taxon>Ascomycota</taxon>
        <taxon>Pezizomycotina</taxon>
        <taxon>Dothideomycetes</taxon>
        <taxon>Dothideomycetes incertae sedis</taxon>
        <taxon>Microthyriales</taxon>
        <taxon>Microthyriaceae</taxon>
        <taxon>Microthyrium</taxon>
    </lineage>
</organism>
<name>A0A6A6US89_9PEZI</name>
<feature type="compositionally biased region" description="Low complexity" evidence="1">
    <location>
        <begin position="114"/>
        <end position="125"/>
    </location>
</feature>
<proteinExistence type="predicted"/>
<gene>
    <name evidence="2" type="ORF">BT63DRAFT_450092</name>
</gene>
<evidence type="ECO:0000313" key="2">
    <source>
        <dbReference type="EMBL" id="KAF2675112.1"/>
    </source>
</evidence>
<accession>A0A6A6US89</accession>